<dbReference type="AlphaFoldDB" id="A0A1F6DMA2"/>
<evidence type="ECO:0000313" key="1">
    <source>
        <dbReference type="EMBL" id="OGG62420.1"/>
    </source>
</evidence>
<organism evidence="1 2">
    <name type="scientific">Candidatus Kaiserbacteria bacterium RIFCSPHIGHO2_02_FULL_49_34</name>
    <dbReference type="NCBI Taxonomy" id="1798491"/>
    <lineage>
        <taxon>Bacteria</taxon>
        <taxon>Candidatus Kaiseribacteriota</taxon>
    </lineage>
</organism>
<name>A0A1F6DMA2_9BACT</name>
<sequence>MQEDTTNQIVDLVDDSEEELNFAEEAGMVILESAITRFVLEADDEEVQALETILSAHAAAPDALPKLIETIPRFADILDEEMKGFKAQADEIL</sequence>
<comment type="caution">
    <text evidence="1">The sequence shown here is derived from an EMBL/GenBank/DDBJ whole genome shotgun (WGS) entry which is preliminary data.</text>
</comment>
<dbReference type="Proteomes" id="UP000176511">
    <property type="component" value="Unassembled WGS sequence"/>
</dbReference>
<accession>A0A1F6DMA2</accession>
<gene>
    <name evidence="1" type="ORF">A3C87_02320</name>
</gene>
<protein>
    <submittedName>
        <fullName evidence="1">Uncharacterized protein</fullName>
    </submittedName>
</protein>
<dbReference type="EMBL" id="MFLE01000004">
    <property type="protein sequence ID" value="OGG62420.1"/>
    <property type="molecule type" value="Genomic_DNA"/>
</dbReference>
<proteinExistence type="predicted"/>
<dbReference type="STRING" id="1798491.A3C87_02320"/>
<evidence type="ECO:0000313" key="2">
    <source>
        <dbReference type="Proteomes" id="UP000176511"/>
    </source>
</evidence>
<reference evidence="1 2" key="1">
    <citation type="journal article" date="2016" name="Nat. Commun.">
        <title>Thousands of microbial genomes shed light on interconnected biogeochemical processes in an aquifer system.</title>
        <authorList>
            <person name="Anantharaman K."/>
            <person name="Brown C.T."/>
            <person name="Hug L.A."/>
            <person name="Sharon I."/>
            <person name="Castelle C.J."/>
            <person name="Probst A.J."/>
            <person name="Thomas B.C."/>
            <person name="Singh A."/>
            <person name="Wilkins M.J."/>
            <person name="Karaoz U."/>
            <person name="Brodie E.L."/>
            <person name="Williams K.H."/>
            <person name="Hubbard S.S."/>
            <person name="Banfield J.F."/>
        </authorList>
    </citation>
    <scope>NUCLEOTIDE SEQUENCE [LARGE SCALE GENOMIC DNA]</scope>
</reference>